<proteinExistence type="predicted"/>
<organism evidence="1 2">
    <name type="scientific">Kushneria avicenniae</name>
    <dbReference type="NCBI Taxonomy" id="402385"/>
    <lineage>
        <taxon>Bacteria</taxon>
        <taxon>Pseudomonadati</taxon>
        <taxon>Pseudomonadota</taxon>
        <taxon>Gammaproteobacteria</taxon>
        <taxon>Oceanospirillales</taxon>
        <taxon>Halomonadaceae</taxon>
        <taxon>Kushneria</taxon>
    </lineage>
</organism>
<name>A0A1I1MVX3_9GAMM</name>
<accession>A0A1I1MVX3</accession>
<dbReference type="AlphaFoldDB" id="A0A1I1MVX3"/>
<evidence type="ECO:0000313" key="2">
    <source>
        <dbReference type="Proteomes" id="UP000199046"/>
    </source>
</evidence>
<dbReference type="STRING" id="402385.SAMN05421848_3177"/>
<dbReference type="Proteomes" id="UP000199046">
    <property type="component" value="Unassembled WGS sequence"/>
</dbReference>
<protein>
    <submittedName>
        <fullName evidence="1">Uncharacterized protein</fullName>
    </submittedName>
</protein>
<sequence>MTYIDHRRLFLRHIARMLTLANKDSALIKGISASFLHYVSAIEDMTYFFFVSTDAAQHS</sequence>
<gene>
    <name evidence="1" type="ORF">SAMN05421848_3177</name>
</gene>
<evidence type="ECO:0000313" key="1">
    <source>
        <dbReference type="EMBL" id="SFC89584.1"/>
    </source>
</evidence>
<keyword evidence="2" id="KW-1185">Reference proteome</keyword>
<dbReference type="EMBL" id="FOLY01000009">
    <property type="protein sequence ID" value="SFC89584.1"/>
    <property type="molecule type" value="Genomic_DNA"/>
</dbReference>
<reference evidence="2" key="1">
    <citation type="submission" date="2016-10" db="EMBL/GenBank/DDBJ databases">
        <authorList>
            <person name="Varghese N."/>
            <person name="Submissions S."/>
        </authorList>
    </citation>
    <scope>NUCLEOTIDE SEQUENCE [LARGE SCALE GENOMIC DNA]</scope>
    <source>
        <strain evidence="2">DSM 23439</strain>
    </source>
</reference>